<dbReference type="GO" id="GO:0016020">
    <property type="term" value="C:membrane"/>
    <property type="evidence" value="ECO:0007669"/>
    <property type="project" value="UniProtKB-SubCell"/>
</dbReference>
<dbReference type="EMBL" id="CABQ01000313">
    <property type="protein sequence ID" value="CBI09079.1"/>
    <property type="molecule type" value="Genomic_DNA"/>
</dbReference>
<evidence type="ECO:0000256" key="6">
    <source>
        <dbReference type="SAM" id="Phobius"/>
    </source>
</evidence>
<dbReference type="AlphaFoldDB" id="E6QPA8"/>
<reference evidence="8" key="1">
    <citation type="submission" date="2009-10" db="EMBL/GenBank/DDBJ databases">
        <title>Diversity of trophic interactions inside an arsenic-rich microbial ecosystem.</title>
        <authorList>
            <person name="Bertin P.N."/>
            <person name="Heinrich-Salmeron A."/>
            <person name="Pelletier E."/>
            <person name="Goulhen-Chollet F."/>
            <person name="Arsene-Ploetze F."/>
            <person name="Gallien S."/>
            <person name="Calteau A."/>
            <person name="Vallenet D."/>
            <person name="Casiot C."/>
            <person name="Chane-Woon-Ming B."/>
            <person name="Giloteaux L."/>
            <person name="Barakat M."/>
            <person name="Bonnefoy V."/>
            <person name="Bruneel O."/>
            <person name="Chandler M."/>
            <person name="Cleiss J."/>
            <person name="Duran R."/>
            <person name="Elbaz-Poulichet F."/>
            <person name="Fonknechten N."/>
            <person name="Lauga B."/>
            <person name="Mornico D."/>
            <person name="Ortet P."/>
            <person name="Schaeffer C."/>
            <person name="Siguier P."/>
            <person name="Alexander Thil Smith A."/>
            <person name="Van Dorsselaer A."/>
            <person name="Weissenbach J."/>
            <person name="Medigue C."/>
            <person name="Le Paslier D."/>
        </authorList>
    </citation>
    <scope>NUCLEOTIDE SEQUENCE</scope>
</reference>
<evidence type="ECO:0000256" key="3">
    <source>
        <dbReference type="ARBA" id="ARBA00022989"/>
    </source>
</evidence>
<evidence type="ECO:0000256" key="5">
    <source>
        <dbReference type="SAM" id="MobiDB-lite"/>
    </source>
</evidence>
<sequence length="288" mass="31867">MHSTRCTPRSITRSCNAGVTSKTSSNAPSRRDSTNVSNASDRNGDPARRKRSRRMPTPIRPNDGDGDSLRDRIVDPNEVDRAERHTRSWRAGFFTVAALFVVAMAANAMLAATMRTRAIVYFADPTEIKYIGETNQTYTPTLLQIKTSLRDYVHAMRHIPAGDPTLVDRDAYLLEAMMPRNSQAFEKWSATVQIPQHNPKIYAQKGDSRTAIDVSVSQIDALSYEATWQDHVRLHGQAAVNYPGTMTITLAGPPKPPNNPEIGKYNPVGIVIANYDLTTTPIDAMVSP</sequence>
<dbReference type="InterPro" id="IPR007430">
    <property type="entry name" value="VirB8"/>
</dbReference>
<feature type="region of interest" description="Disordered" evidence="5">
    <location>
        <begin position="1"/>
        <end position="72"/>
    </location>
</feature>
<feature type="compositionally biased region" description="Polar residues" evidence="5">
    <location>
        <begin position="1"/>
        <end position="41"/>
    </location>
</feature>
<dbReference type="SUPFAM" id="SSF54427">
    <property type="entry name" value="NTF2-like"/>
    <property type="match status" value="1"/>
</dbReference>
<dbReference type="Pfam" id="PF04335">
    <property type="entry name" value="VirB8"/>
    <property type="match status" value="1"/>
</dbReference>
<evidence type="ECO:0000259" key="7">
    <source>
        <dbReference type="Pfam" id="PF04335"/>
    </source>
</evidence>
<organism evidence="8">
    <name type="scientific">mine drainage metagenome</name>
    <dbReference type="NCBI Taxonomy" id="410659"/>
    <lineage>
        <taxon>unclassified sequences</taxon>
        <taxon>metagenomes</taxon>
        <taxon>ecological metagenomes</taxon>
    </lineage>
</organism>
<protein>
    <recommendedName>
        <fullName evidence="7">Bacterial virulence protein VirB8 domain-containing protein</fullName>
    </recommendedName>
</protein>
<keyword evidence="4 6" id="KW-0472">Membrane</keyword>
<gene>
    <name evidence="8" type="ORF">CARN6_2626</name>
</gene>
<keyword evidence="3 6" id="KW-1133">Transmembrane helix</keyword>
<comment type="caution">
    <text evidence="8">The sequence shown here is derived from an EMBL/GenBank/DDBJ whole genome shotgun (WGS) entry which is preliminary data.</text>
</comment>
<dbReference type="InterPro" id="IPR032710">
    <property type="entry name" value="NTF2-like_dom_sf"/>
</dbReference>
<keyword evidence="2 6" id="KW-0812">Transmembrane</keyword>
<evidence type="ECO:0000313" key="8">
    <source>
        <dbReference type="EMBL" id="CBI09079.1"/>
    </source>
</evidence>
<comment type="subcellular location">
    <subcellularLocation>
        <location evidence="1">Membrane</location>
        <topology evidence="1">Single-pass membrane protein</topology>
    </subcellularLocation>
</comment>
<proteinExistence type="predicted"/>
<feature type="transmembrane region" description="Helical" evidence="6">
    <location>
        <begin position="91"/>
        <end position="112"/>
    </location>
</feature>
<evidence type="ECO:0000256" key="2">
    <source>
        <dbReference type="ARBA" id="ARBA00022692"/>
    </source>
</evidence>
<name>E6QPA8_9ZZZZ</name>
<accession>E6QPA8</accession>
<evidence type="ECO:0000256" key="1">
    <source>
        <dbReference type="ARBA" id="ARBA00004167"/>
    </source>
</evidence>
<evidence type="ECO:0000256" key="4">
    <source>
        <dbReference type="ARBA" id="ARBA00023136"/>
    </source>
</evidence>
<feature type="domain" description="Bacterial virulence protein VirB8" evidence="7">
    <location>
        <begin position="77"/>
        <end position="277"/>
    </location>
</feature>